<dbReference type="RefSeq" id="WP_147033999.1">
    <property type="nucleotide sequence ID" value="NZ_CP042436.1"/>
</dbReference>
<sequence length="245" mass="27918">MKYLIALIFLVPFIGYSQTCIVAIKRNDTIMVGADSRVSQSGINIITKQPITRYADTSCKIISNGNGSINFSLSGYQGVSLRNLAKRIIDTAKSITAFEKAYQTSVIDYVFNSFVSANKHEVQYLLKRYKVGYAITDCVVFGREQDTMILHYLALRRKVTDTLSIDLEWGRQDKVDSVAFGEWKEISDNHLWSNREVWKNGLKSGIEFLINFSHTYHPDHVGGPINVLMVTRKKTMWLDKKPPCY</sequence>
<protein>
    <submittedName>
        <fullName evidence="1">Uncharacterized protein</fullName>
    </submittedName>
</protein>
<name>A0A5B8V1X1_9SPHI</name>
<organism evidence="1 2">
    <name type="scientific">Mucilaginibacter ginsenosidivorans</name>
    <dbReference type="NCBI Taxonomy" id="398053"/>
    <lineage>
        <taxon>Bacteria</taxon>
        <taxon>Pseudomonadati</taxon>
        <taxon>Bacteroidota</taxon>
        <taxon>Sphingobacteriia</taxon>
        <taxon>Sphingobacteriales</taxon>
        <taxon>Sphingobacteriaceae</taxon>
        <taxon>Mucilaginibacter</taxon>
    </lineage>
</organism>
<dbReference type="EMBL" id="CP042436">
    <property type="protein sequence ID" value="QEC65168.1"/>
    <property type="molecule type" value="Genomic_DNA"/>
</dbReference>
<dbReference type="OrthoDB" id="9871186at2"/>
<dbReference type="AlphaFoldDB" id="A0A5B8V1X1"/>
<accession>A0A5B8V1X1</accession>
<keyword evidence="2" id="KW-1185">Reference proteome</keyword>
<proteinExistence type="predicted"/>
<dbReference type="KEGG" id="mgin:FRZ54_22210"/>
<dbReference type="Proteomes" id="UP000321479">
    <property type="component" value="Chromosome"/>
</dbReference>
<evidence type="ECO:0000313" key="2">
    <source>
        <dbReference type="Proteomes" id="UP000321479"/>
    </source>
</evidence>
<evidence type="ECO:0000313" key="1">
    <source>
        <dbReference type="EMBL" id="QEC65168.1"/>
    </source>
</evidence>
<reference evidence="1 2" key="1">
    <citation type="journal article" date="2017" name="Curr. Microbiol.">
        <title>Mucilaginibacter ginsenosidivorans sp. nov., Isolated from Soil of Ginseng Field.</title>
        <authorList>
            <person name="Kim M.M."/>
            <person name="Siddiqi M.Z."/>
            <person name="Im W.T."/>
        </authorList>
    </citation>
    <scope>NUCLEOTIDE SEQUENCE [LARGE SCALE GENOMIC DNA]</scope>
    <source>
        <strain evidence="1 2">Gsoil 3017</strain>
    </source>
</reference>
<gene>
    <name evidence="1" type="ORF">FRZ54_22210</name>
</gene>